<feature type="domain" description="Disintegrin" evidence="6">
    <location>
        <begin position="464"/>
        <end position="567"/>
    </location>
</feature>
<comment type="caution">
    <text evidence="2">Lacks conserved residue(s) required for the propagation of feature annotation.</text>
</comment>
<evidence type="ECO:0000256" key="4">
    <source>
        <dbReference type="SAM" id="Phobius"/>
    </source>
</evidence>
<dbReference type="SUPFAM" id="SSF57552">
    <property type="entry name" value="Blood coagulation inhibitor (disintegrin)"/>
    <property type="match status" value="1"/>
</dbReference>
<feature type="binding site" evidence="2">
    <location>
        <position position="406"/>
    </location>
    <ligand>
        <name>Zn(2+)</name>
        <dbReference type="ChEBI" id="CHEBI:29105"/>
        <note>catalytic</note>
    </ligand>
</feature>
<feature type="signal peptide" evidence="5">
    <location>
        <begin position="1"/>
        <end position="23"/>
    </location>
</feature>
<keyword evidence="2" id="KW-0479">Metal-binding</keyword>
<dbReference type="GO" id="GO:0004222">
    <property type="term" value="F:metalloendopeptidase activity"/>
    <property type="evidence" value="ECO:0007669"/>
    <property type="project" value="InterPro"/>
</dbReference>
<keyword evidence="4" id="KW-1133">Transmembrane helix</keyword>
<evidence type="ECO:0000256" key="5">
    <source>
        <dbReference type="SAM" id="SignalP"/>
    </source>
</evidence>
<keyword evidence="8" id="KW-0401">Integrin</keyword>
<dbReference type="SUPFAM" id="SSF55486">
    <property type="entry name" value="Metalloproteases ('zincins'), catalytic domain"/>
    <property type="match status" value="1"/>
</dbReference>
<proteinExistence type="predicted"/>
<dbReference type="AlphaFoldDB" id="A0A210QNS9"/>
<dbReference type="InterPro" id="IPR036436">
    <property type="entry name" value="Disintegrin_dom_sf"/>
</dbReference>
<reference evidence="8 9" key="1">
    <citation type="journal article" date="2017" name="Nat. Ecol. Evol.">
        <title>Scallop genome provides insights into evolution of bilaterian karyotype and development.</title>
        <authorList>
            <person name="Wang S."/>
            <person name="Zhang J."/>
            <person name="Jiao W."/>
            <person name="Li J."/>
            <person name="Xun X."/>
            <person name="Sun Y."/>
            <person name="Guo X."/>
            <person name="Huan P."/>
            <person name="Dong B."/>
            <person name="Zhang L."/>
            <person name="Hu X."/>
            <person name="Sun X."/>
            <person name="Wang J."/>
            <person name="Zhao C."/>
            <person name="Wang Y."/>
            <person name="Wang D."/>
            <person name="Huang X."/>
            <person name="Wang R."/>
            <person name="Lv J."/>
            <person name="Li Y."/>
            <person name="Zhang Z."/>
            <person name="Liu B."/>
            <person name="Lu W."/>
            <person name="Hui Y."/>
            <person name="Liang J."/>
            <person name="Zhou Z."/>
            <person name="Hou R."/>
            <person name="Li X."/>
            <person name="Liu Y."/>
            <person name="Li H."/>
            <person name="Ning X."/>
            <person name="Lin Y."/>
            <person name="Zhao L."/>
            <person name="Xing Q."/>
            <person name="Dou J."/>
            <person name="Li Y."/>
            <person name="Mao J."/>
            <person name="Guo H."/>
            <person name="Dou H."/>
            <person name="Li T."/>
            <person name="Mu C."/>
            <person name="Jiang W."/>
            <person name="Fu Q."/>
            <person name="Fu X."/>
            <person name="Miao Y."/>
            <person name="Liu J."/>
            <person name="Yu Q."/>
            <person name="Li R."/>
            <person name="Liao H."/>
            <person name="Li X."/>
            <person name="Kong Y."/>
            <person name="Jiang Z."/>
            <person name="Chourrout D."/>
            <person name="Li R."/>
            <person name="Bao Z."/>
        </authorList>
    </citation>
    <scope>NUCLEOTIDE SEQUENCE [LARGE SCALE GENOMIC DNA]</scope>
    <source>
        <strain evidence="8 9">PY_sf001</strain>
    </source>
</reference>
<dbReference type="Pfam" id="PF13574">
    <property type="entry name" value="Reprolysin_2"/>
    <property type="match status" value="1"/>
</dbReference>
<dbReference type="SMART" id="SM00050">
    <property type="entry name" value="DISIN"/>
    <property type="match status" value="1"/>
</dbReference>
<feature type="transmembrane region" description="Helical" evidence="4">
    <location>
        <begin position="686"/>
        <end position="706"/>
    </location>
</feature>
<dbReference type="InterPro" id="IPR001762">
    <property type="entry name" value="Disintegrin_dom"/>
</dbReference>
<dbReference type="InterPro" id="IPR024079">
    <property type="entry name" value="MetalloPept_cat_dom_sf"/>
</dbReference>
<evidence type="ECO:0000259" key="7">
    <source>
        <dbReference type="PROSITE" id="PS50215"/>
    </source>
</evidence>
<dbReference type="GO" id="GO:0046872">
    <property type="term" value="F:metal ion binding"/>
    <property type="evidence" value="ECO:0007669"/>
    <property type="project" value="UniProtKB-KW"/>
</dbReference>
<evidence type="ECO:0000256" key="2">
    <source>
        <dbReference type="PROSITE-ProRule" id="PRU00276"/>
    </source>
</evidence>
<protein>
    <submittedName>
        <fullName evidence="8">Disintegrin and metalloproteinase domain-containing protein 10</fullName>
    </submittedName>
</protein>
<feature type="domain" description="Peptidase M12B" evidence="7">
    <location>
        <begin position="230"/>
        <end position="464"/>
    </location>
</feature>
<evidence type="ECO:0000313" key="9">
    <source>
        <dbReference type="Proteomes" id="UP000242188"/>
    </source>
</evidence>
<dbReference type="GO" id="GO:0006509">
    <property type="term" value="P:membrane protein ectodomain proteolysis"/>
    <property type="evidence" value="ECO:0007669"/>
    <property type="project" value="TreeGrafter"/>
</dbReference>
<comment type="caution">
    <text evidence="8">The sequence shown here is derived from an EMBL/GenBank/DDBJ whole genome shotgun (WGS) entry which is preliminary data.</text>
</comment>
<keyword evidence="9" id="KW-1185">Reference proteome</keyword>
<dbReference type="PANTHER" id="PTHR45702:SF2">
    <property type="entry name" value="KUZBANIAN, ISOFORM A"/>
    <property type="match status" value="1"/>
</dbReference>
<keyword evidence="2" id="KW-0862">Zinc</keyword>
<dbReference type="InterPro" id="IPR001590">
    <property type="entry name" value="Peptidase_M12B"/>
</dbReference>
<dbReference type="PANTHER" id="PTHR45702">
    <property type="entry name" value="ADAM10/ADAM17 METALLOPEPTIDASE FAMILY MEMBER"/>
    <property type="match status" value="1"/>
</dbReference>
<keyword evidence="4" id="KW-0812">Transmembrane</keyword>
<keyword evidence="4" id="KW-0472">Membrane</keyword>
<feature type="binding site" evidence="2">
    <location>
        <position position="396"/>
    </location>
    <ligand>
        <name>Zn(2+)</name>
        <dbReference type="ChEBI" id="CHEBI:29105"/>
        <note>catalytic</note>
    </ligand>
</feature>
<accession>A0A210QNS9</accession>
<dbReference type="GO" id="GO:0005886">
    <property type="term" value="C:plasma membrane"/>
    <property type="evidence" value="ECO:0007669"/>
    <property type="project" value="TreeGrafter"/>
</dbReference>
<feature type="active site" evidence="2">
    <location>
        <position position="397"/>
    </location>
</feature>
<name>A0A210QNS9_MIZYE</name>
<feature type="binding site" evidence="2">
    <location>
        <position position="400"/>
    </location>
    <ligand>
        <name>Zn(2+)</name>
        <dbReference type="ChEBI" id="CHEBI:29105"/>
        <note>catalytic</note>
    </ligand>
</feature>
<evidence type="ECO:0000256" key="3">
    <source>
        <dbReference type="SAM" id="Coils"/>
    </source>
</evidence>
<keyword evidence="3" id="KW-0175">Coiled coil</keyword>
<dbReference type="Gene3D" id="3.40.390.10">
    <property type="entry name" value="Collagenase (Catalytic Domain)"/>
    <property type="match status" value="1"/>
</dbReference>
<keyword evidence="1" id="KW-1015">Disulfide bond</keyword>
<dbReference type="Gene3D" id="4.10.70.10">
    <property type="entry name" value="Disintegrin domain"/>
    <property type="match status" value="1"/>
</dbReference>
<evidence type="ECO:0000256" key="1">
    <source>
        <dbReference type="ARBA" id="ARBA00023157"/>
    </source>
</evidence>
<evidence type="ECO:0000313" key="8">
    <source>
        <dbReference type="EMBL" id="OWF50393.1"/>
    </source>
</evidence>
<keyword evidence="5" id="KW-0732">Signal</keyword>
<dbReference type="OrthoDB" id="2149267at2759"/>
<sequence length="816" mass="90357">MFSRIVCHLFIILTAVNVLSVNCFHNIRSTGKDRNTGSGDENIRTFVKDYKTVLLNISNKFTSSERQDYEYADKIIRFNAYEMNFTLVLHHDRSVLSPNLIVTMGRSAWSGGRLSAMGLAAVFSGSVMGEKGSYVYGKLNGGTFDGMVQTKNEILYLEPLSKYSSEIVNGSNQICIIYKKADLVDQNPPDQFKLKENCHTVNSTGMQAPWVLNSVRKKRSRTRRAATFSHSCSLHVVVDHLFFVGVGQSSRSQTIAEIMYLVGSADHIFRSTDFNGDGKGDNVGFTVTAISIYPNETVDDYKTANSIDVYDYLNQFSKYNFDDFCLGIAFTFRDFKDGVVGLAWIGNSDVYGPPGGICQTRINLSGKTFNFNTALVTLNNYGSRIPSYRSSLTLAHEFGHSFGSIHDSAADASCSPGNDLGNYIMFPYAADGSSPNNNIFSSCSLSQIYPVIVNKGSCLNAETGPVCGNAIVEAGEECDCGSSGLCTFYGDTCCVPSDVVFEVDRPCNFRRHQGKVCSWKFSPCCRQNCTYIPASDSHKCAEASQCKQESLCDGTSGECPDGFFLLDGIICAGGKKACKAGVCVESICESRDMHTCQCTGVDDHMCMLCCRSGNSTKCQPAHNFGLLGTFGEVLYQDAGATCYNNAGVCDKKHKCMLNNPDDVIKRLGKMFNEENLEDIKTWLANYWYYIVIAVLGIAIFIFIFIITKKKLDNTHVDAYRMGRLLRVTEQANLEKERQKKQLEELDTKYTEKIQKVKEGAVQREFTEAVSRLVNLFPTATTGTIADLCRKCTSEDVAVRLLLVKGYPIKRMVTYDQ</sequence>
<feature type="chain" id="PRO_5012239434" evidence="5">
    <location>
        <begin position="24"/>
        <end position="816"/>
    </location>
</feature>
<dbReference type="EMBL" id="NEDP02002617">
    <property type="protein sequence ID" value="OWF50393.1"/>
    <property type="molecule type" value="Genomic_DNA"/>
</dbReference>
<dbReference type="PROSITE" id="PS50214">
    <property type="entry name" value="DISINTEGRIN_2"/>
    <property type="match status" value="1"/>
</dbReference>
<dbReference type="FunFam" id="4.10.70.10:FF:000003">
    <property type="entry name" value="Disintegrin and metalloproteinase domain-containing protein 17"/>
    <property type="match status" value="1"/>
</dbReference>
<dbReference type="Proteomes" id="UP000242188">
    <property type="component" value="Unassembled WGS sequence"/>
</dbReference>
<dbReference type="PROSITE" id="PS50215">
    <property type="entry name" value="ADAM_MEPRO"/>
    <property type="match status" value="1"/>
</dbReference>
<dbReference type="GO" id="GO:0007219">
    <property type="term" value="P:Notch signaling pathway"/>
    <property type="evidence" value="ECO:0007669"/>
    <property type="project" value="TreeGrafter"/>
</dbReference>
<dbReference type="InterPro" id="IPR051489">
    <property type="entry name" value="ADAM_Metalloproteinase"/>
</dbReference>
<gene>
    <name evidence="8" type="ORF">KP79_PYT09454</name>
</gene>
<feature type="coiled-coil region" evidence="3">
    <location>
        <begin position="725"/>
        <end position="755"/>
    </location>
</feature>
<organism evidence="8 9">
    <name type="scientific">Mizuhopecten yessoensis</name>
    <name type="common">Japanese scallop</name>
    <name type="synonym">Patinopecten yessoensis</name>
    <dbReference type="NCBI Taxonomy" id="6573"/>
    <lineage>
        <taxon>Eukaryota</taxon>
        <taxon>Metazoa</taxon>
        <taxon>Spiralia</taxon>
        <taxon>Lophotrochozoa</taxon>
        <taxon>Mollusca</taxon>
        <taxon>Bivalvia</taxon>
        <taxon>Autobranchia</taxon>
        <taxon>Pteriomorphia</taxon>
        <taxon>Pectinida</taxon>
        <taxon>Pectinoidea</taxon>
        <taxon>Pectinidae</taxon>
        <taxon>Mizuhopecten</taxon>
    </lineage>
</organism>
<dbReference type="GO" id="GO:0007229">
    <property type="term" value="P:integrin-mediated signaling pathway"/>
    <property type="evidence" value="ECO:0007669"/>
    <property type="project" value="UniProtKB-KW"/>
</dbReference>
<evidence type="ECO:0000259" key="6">
    <source>
        <dbReference type="PROSITE" id="PS50214"/>
    </source>
</evidence>